<dbReference type="InterPro" id="IPR011042">
    <property type="entry name" value="6-blade_b-propeller_TolB-like"/>
</dbReference>
<dbReference type="Gene3D" id="2.120.10.30">
    <property type="entry name" value="TolB, C-terminal domain"/>
    <property type="match status" value="1"/>
</dbReference>
<dbReference type="SUPFAM" id="SSF63825">
    <property type="entry name" value="YWTD domain"/>
    <property type="match status" value="1"/>
</dbReference>
<proteinExistence type="predicted"/>
<dbReference type="PATRIC" id="fig|927665.4.peg.3060"/>
<sequence>MTFNSCSNNEQTINVETIIFDEKIKNDIKDEIICKFIPLQTTDECLFEDIRAIDIVEDNIYIIDRKGDHLFVFDLSGKFITQIGKRGDGPGEYLLLTNFHVDKEKQIITLADPHQDKLFNYNLNDYKYINDQKTFYFSDCCWLPDGNIAWAFHKGYNSGKRDKHYVKITDSKLNDIKLLYPMNFSPEYLMVPGSFFYTLNKKCFLNIPFIPTIYEVTSEKLIPTYQLELGKHKFASLEWLKANAEKNFYRTISNTDYISGQYVIETDDYICVEYYTKGMNPHIGFYNKKNGESFKYKVSDFIEVTGLNGLFQVKGTHENNFIFTILPSELKQKNTTIPELKSIIGDIKEDDNPILCLLKFKQ</sequence>
<gene>
    <name evidence="1" type="ORF">HMPREF1535_02980</name>
</gene>
<evidence type="ECO:0000313" key="2">
    <source>
        <dbReference type="Proteomes" id="UP000033047"/>
    </source>
</evidence>
<comment type="caution">
    <text evidence="1">The sequence shown here is derived from an EMBL/GenBank/DDBJ whole genome shotgun (WGS) entry which is preliminary data.</text>
</comment>
<dbReference type="AlphaFoldDB" id="A0A0F5J6K9"/>
<dbReference type="STRING" id="927665.HMPREF1535_02980"/>
<organism evidence="1 2">
    <name type="scientific">Parabacteroides goldsteinii DSM 19448 = WAL 12034</name>
    <dbReference type="NCBI Taxonomy" id="927665"/>
    <lineage>
        <taxon>Bacteria</taxon>
        <taxon>Pseudomonadati</taxon>
        <taxon>Bacteroidota</taxon>
        <taxon>Bacteroidia</taxon>
        <taxon>Bacteroidales</taxon>
        <taxon>Tannerellaceae</taxon>
        <taxon>Parabacteroides</taxon>
    </lineage>
</organism>
<dbReference type="EMBL" id="AQHV01000014">
    <property type="protein sequence ID" value="KKB53439.1"/>
    <property type="molecule type" value="Genomic_DNA"/>
</dbReference>
<dbReference type="Proteomes" id="UP000033047">
    <property type="component" value="Unassembled WGS sequence"/>
</dbReference>
<evidence type="ECO:0000313" key="1">
    <source>
        <dbReference type="EMBL" id="KKB53439.1"/>
    </source>
</evidence>
<evidence type="ECO:0008006" key="3">
    <source>
        <dbReference type="Google" id="ProtNLM"/>
    </source>
</evidence>
<dbReference type="HOGENOM" id="CLU_056133_0_0_10"/>
<dbReference type="Pfam" id="PF17170">
    <property type="entry name" value="DUF5128"/>
    <property type="match status" value="1"/>
</dbReference>
<reference evidence="1 2" key="1">
    <citation type="submission" date="2013-04" db="EMBL/GenBank/DDBJ databases">
        <title>The Genome Sequence of Parabacteroides goldsteinii DSM 19448.</title>
        <authorList>
            <consortium name="The Broad Institute Genomics Platform"/>
            <person name="Earl A."/>
            <person name="Ward D."/>
            <person name="Feldgarden M."/>
            <person name="Gevers D."/>
            <person name="Martens E."/>
            <person name="Sakamoto M."/>
            <person name="Benno Y."/>
            <person name="Song Y."/>
            <person name="Liu C."/>
            <person name="Lee J."/>
            <person name="Bolanos M."/>
            <person name="Vaisanen M.L."/>
            <person name="Finegold S.M."/>
            <person name="Walker B."/>
            <person name="Young S."/>
            <person name="Zeng Q."/>
            <person name="Gargeya S."/>
            <person name="Fitzgerald M."/>
            <person name="Haas B."/>
            <person name="Abouelleil A."/>
            <person name="Allen A.W."/>
            <person name="Alvarado L."/>
            <person name="Arachchi H.M."/>
            <person name="Berlin A.M."/>
            <person name="Chapman S.B."/>
            <person name="Gainer-Dewar J."/>
            <person name="Goldberg J."/>
            <person name="Griggs A."/>
            <person name="Gujja S."/>
            <person name="Hansen M."/>
            <person name="Howarth C."/>
            <person name="Imamovic A."/>
            <person name="Ireland A."/>
            <person name="Larimer J."/>
            <person name="McCowan C."/>
            <person name="Murphy C."/>
            <person name="Pearson M."/>
            <person name="Poon T.W."/>
            <person name="Priest M."/>
            <person name="Roberts A."/>
            <person name="Saif S."/>
            <person name="Shea T."/>
            <person name="Sisk P."/>
            <person name="Sykes S."/>
            <person name="Wortman J."/>
            <person name="Nusbaum C."/>
            <person name="Birren B."/>
        </authorList>
    </citation>
    <scope>NUCLEOTIDE SEQUENCE [LARGE SCALE GENOMIC DNA]</scope>
    <source>
        <strain evidence="1 2">DSM 19448</strain>
    </source>
</reference>
<accession>A0A0F5J6K9</accession>
<name>A0A0F5J6K9_9BACT</name>
<dbReference type="RefSeq" id="WP_046146689.1">
    <property type="nucleotide sequence ID" value="NZ_KQ033913.1"/>
</dbReference>
<protein>
    <recommendedName>
        <fullName evidence="3">6-bladed beta-propeller</fullName>
    </recommendedName>
</protein>